<keyword evidence="3" id="KW-1185">Reference proteome</keyword>
<reference evidence="2 3" key="1">
    <citation type="submission" date="2023-10" db="EMBL/GenBank/DDBJ databases">
        <title>Bacteria for the degradation of biodegradable plastic PBAT(Polybutylene adipate terephthalate).</title>
        <authorList>
            <person name="Weon H.-Y."/>
            <person name="Yeon J."/>
        </authorList>
    </citation>
    <scope>NUCLEOTIDE SEQUENCE [LARGE SCALE GENOMIC DNA]</scope>
    <source>
        <strain evidence="2 3">SBD 7-3</strain>
    </source>
</reference>
<gene>
    <name evidence="2" type="ORF">RXV79_07140</name>
</gene>
<evidence type="ECO:0000313" key="2">
    <source>
        <dbReference type="EMBL" id="WOB09833.1"/>
    </source>
</evidence>
<sequence>MNHPATPAAVAAAETSLVSKVLVLDSDPAQHALTKAFCEANDLVAVKVAAGNAMSVLRTNVDLGAILLWEHTRGPGGGIAMAREIHQVRPDLPIFLRRDTEPTLDGLPEADRRHFRAAYTMRHLEVLREAVASSLFNRVYPGALVRGITEVSKTAIEVQFKDVLVEHDAPCLVKDRIIFGELFSMIPLESNWCRGYMMLQTEEQELMDFVRCETFGTAHNEVSSFREINSLLGEATNMVWGAFKNRFISDEPDHSRSLTQVPIIVNHRHRYISFGSDDPLLCVKYRLHDRRDPEVHPITVYQWFAFNLSWSPDKFKENIPSVDSMFASGELELF</sequence>
<proteinExistence type="predicted"/>
<accession>A0ABZ0CY57</accession>
<evidence type="ECO:0000256" key="1">
    <source>
        <dbReference type="ARBA" id="ARBA00022500"/>
    </source>
</evidence>
<dbReference type="EMBL" id="CP136336">
    <property type="protein sequence ID" value="WOB09833.1"/>
    <property type="molecule type" value="Genomic_DNA"/>
</dbReference>
<dbReference type="Gene3D" id="3.40.1550.10">
    <property type="entry name" value="CheC-like"/>
    <property type="match status" value="1"/>
</dbReference>
<protein>
    <submittedName>
        <fullName evidence="2">Chemotaxis protein CheX</fullName>
    </submittedName>
</protein>
<evidence type="ECO:0000313" key="3">
    <source>
        <dbReference type="Proteomes" id="UP001303946"/>
    </source>
</evidence>
<dbReference type="Proteomes" id="UP001303946">
    <property type="component" value="Chromosome"/>
</dbReference>
<dbReference type="RefSeq" id="WP_316702706.1">
    <property type="nucleotide sequence ID" value="NZ_CP136336.1"/>
</dbReference>
<dbReference type="InterPro" id="IPR028976">
    <property type="entry name" value="CheC-like_sf"/>
</dbReference>
<keyword evidence="1" id="KW-0145">Chemotaxis</keyword>
<organism evidence="2 3">
    <name type="scientific">Piscinibacter gummiphilus</name>
    <dbReference type="NCBI Taxonomy" id="946333"/>
    <lineage>
        <taxon>Bacteria</taxon>
        <taxon>Pseudomonadati</taxon>
        <taxon>Pseudomonadota</taxon>
        <taxon>Betaproteobacteria</taxon>
        <taxon>Burkholderiales</taxon>
        <taxon>Sphaerotilaceae</taxon>
        <taxon>Piscinibacter</taxon>
    </lineage>
</organism>
<name>A0ABZ0CY57_9BURK</name>